<dbReference type="EMBL" id="BK032777">
    <property type="protein sequence ID" value="DAF59829.1"/>
    <property type="molecule type" value="Genomic_DNA"/>
</dbReference>
<protein>
    <submittedName>
        <fullName evidence="1">Uncharacterized protein</fullName>
    </submittedName>
</protein>
<name>A0A8S5T912_9CAUD</name>
<reference evidence="1" key="1">
    <citation type="journal article" date="2021" name="Proc. Natl. Acad. Sci. U.S.A.">
        <title>A Catalog of Tens of Thousands of Viruses from Human Metagenomes Reveals Hidden Associations with Chronic Diseases.</title>
        <authorList>
            <person name="Tisza M.J."/>
            <person name="Buck C.B."/>
        </authorList>
    </citation>
    <scope>NUCLEOTIDE SEQUENCE</scope>
    <source>
        <strain evidence="1">Ct47y1</strain>
    </source>
</reference>
<proteinExistence type="predicted"/>
<organism evidence="1">
    <name type="scientific">Siphoviridae sp. ct47y1</name>
    <dbReference type="NCBI Taxonomy" id="2827775"/>
    <lineage>
        <taxon>Viruses</taxon>
        <taxon>Duplodnaviria</taxon>
        <taxon>Heunggongvirae</taxon>
        <taxon>Uroviricota</taxon>
        <taxon>Caudoviricetes</taxon>
    </lineage>
</organism>
<accession>A0A8S5T912</accession>
<sequence length="33" mass="4029">MSKLYKVTIFGESFLIGWFPFSSRWYNKLKIIK</sequence>
<evidence type="ECO:0000313" key="1">
    <source>
        <dbReference type="EMBL" id="DAF59829.1"/>
    </source>
</evidence>